<keyword evidence="8" id="KW-0433">Leucine-rich repeat</keyword>
<dbReference type="InterPro" id="IPR001680">
    <property type="entry name" value="WD40_rpt"/>
</dbReference>
<dbReference type="SUPFAM" id="SSF52047">
    <property type="entry name" value="RNI-like"/>
    <property type="match status" value="2"/>
</dbReference>
<dbReference type="PANTHER" id="PTHR24113:SF12">
    <property type="entry name" value="RAN GTPASE-ACTIVATING PROTEIN 1"/>
    <property type="match status" value="1"/>
</dbReference>
<reference evidence="17 18" key="1">
    <citation type="journal article" date="2015" name="Genome Biol. Evol.">
        <title>Comparative Genomics of a Bacterivorous Green Alga Reveals Evolutionary Causalities and Consequences of Phago-Mixotrophic Mode of Nutrition.</title>
        <authorList>
            <person name="Burns J.A."/>
            <person name="Paasch A."/>
            <person name="Narechania A."/>
            <person name="Kim E."/>
        </authorList>
    </citation>
    <scope>NUCLEOTIDE SEQUENCE [LARGE SCALE GENOMIC DNA]</scope>
    <source>
        <strain evidence="17 18">PLY_AMNH</strain>
    </source>
</reference>
<dbReference type="PROSITE" id="PS00678">
    <property type="entry name" value="WD_REPEATS_1"/>
    <property type="match status" value="3"/>
</dbReference>
<protein>
    <recommendedName>
        <fullName evidence="5">Leucine-rich repeat and WD repeat-containing protein 1</fullName>
    </recommendedName>
    <alternativeName>
        <fullName evidence="14">Origin recognition complex-associated protein</fullName>
    </alternativeName>
</protein>
<dbReference type="SMART" id="SM00368">
    <property type="entry name" value="LRR_RI"/>
    <property type="match status" value="8"/>
</dbReference>
<dbReference type="GO" id="GO:0005634">
    <property type="term" value="C:nucleus"/>
    <property type="evidence" value="ECO:0007669"/>
    <property type="project" value="TreeGrafter"/>
</dbReference>
<dbReference type="Gene3D" id="2.130.10.10">
    <property type="entry name" value="YVTN repeat-like/Quinoprotein amine dehydrogenase"/>
    <property type="match status" value="3"/>
</dbReference>
<dbReference type="InterPro" id="IPR027038">
    <property type="entry name" value="RanGap"/>
</dbReference>
<dbReference type="InterPro" id="IPR032675">
    <property type="entry name" value="LRR_dom_sf"/>
</dbReference>
<evidence type="ECO:0000256" key="16">
    <source>
        <dbReference type="SAM" id="MobiDB-lite"/>
    </source>
</evidence>
<evidence type="ECO:0000256" key="2">
    <source>
        <dbReference type="ARBA" id="ARBA00004574"/>
    </source>
</evidence>
<feature type="region of interest" description="Disordered" evidence="16">
    <location>
        <begin position="696"/>
        <end position="716"/>
    </location>
</feature>
<dbReference type="Pfam" id="PF13516">
    <property type="entry name" value="LRR_6"/>
    <property type="match status" value="6"/>
</dbReference>
<keyword evidence="9" id="KW-0235">DNA replication</keyword>
<feature type="repeat" description="WD" evidence="15">
    <location>
        <begin position="958"/>
        <end position="993"/>
    </location>
</feature>
<dbReference type="GO" id="GO:0031267">
    <property type="term" value="F:small GTPase binding"/>
    <property type="evidence" value="ECO:0007669"/>
    <property type="project" value="TreeGrafter"/>
</dbReference>
<comment type="similarity">
    <text evidence="4">Belongs to the LRWD1 family.</text>
</comment>
<comment type="caution">
    <text evidence="17">The sequence shown here is derived from an EMBL/GenBank/DDBJ whole genome shotgun (WGS) entry which is preliminary data.</text>
</comment>
<dbReference type="EMBL" id="LGRX02007698">
    <property type="protein sequence ID" value="KAK3274479.1"/>
    <property type="molecule type" value="Genomic_DNA"/>
</dbReference>
<evidence type="ECO:0000256" key="9">
    <source>
        <dbReference type="ARBA" id="ARBA00022705"/>
    </source>
</evidence>
<evidence type="ECO:0000313" key="17">
    <source>
        <dbReference type="EMBL" id="KAK3274479.1"/>
    </source>
</evidence>
<evidence type="ECO:0000256" key="14">
    <source>
        <dbReference type="ARBA" id="ARBA00033046"/>
    </source>
</evidence>
<organism evidence="17 18">
    <name type="scientific">Cymbomonas tetramitiformis</name>
    <dbReference type="NCBI Taxonomy" id="36881"/>
    <lineage>
        <taxon>Eukaryota</taxon>
        <taxon>Viridiplantae</taxon>
        <taxon>Chlorophyta</taxon>
        <taxon>Pyramimonadophyceae</taxon>
        <taxon>Pyramimonadales</taxon>
        <taxon>Pyramimonadaceae</taxon>
        <taxon>Cymbomonas</taxon>
    </lineage>
</organism>
<evidence type="ECO:0000256" key="12">
    <source>
        <dbReference type="ARBA" id="ARBA00022895"/>
    </source>
</evidence>
<keyword evidence="6" id="KW-0343">GTPase activation</keyword>
<keyword evidence="12" id="KW-0158">Chromosome</keyword>
<sequence>MALGMPDTVLELLGEPETEVMNMHGQRINAERLFSKYFDQPVFCASDTGGVFEVTVKKRLSHLELESLVELSLFSLARLHLIGCSLRNKEARLLASSILAAGPANVHLQMLDLRNNVFGEDGARAIAGAVSACVTLAHLQLSGELVPINVLKGKTNQQALDLDSKGFQLMDLMVIGRLLETNASLTRLSLRSNRLSADSAIVLANALKANTTLQALDISDGEIGDRGMAAIAAALERNRALTALHATSNIINLQGSQAIAKALKTNCVLTKLVMAGNNLGSDGAAALAGALAANVFLADLDIAECAIGDIGAHAIGQALEFNHMLTSLNLRKNRIEHQVVAISRALAKNQTLTKLSLAENTLTADGALLVAEAIQMNPVINHLNLASCEIQWQSIELLHRFQTALANYGELHLDLSWNNFDEQSYITLRGISGIASLHMAGSVLSNFFGHKDNVRSCALSADGYFAVSGGKDCSTIVWYAASGEIRYRLMGHGDMVTQVDYSADGAYVLSASADRSTKLWDAEEGTLISTLEGHSWVVSCCKFSPNGKLMATGSWDKTVKVWTMENATKYPVPKGHVLEYQKPKAILTLKGHSQEVRACQFSRDSTLLASASNDASIKIWDVATGEWKYSLLGHVDAVTSLDFSHDGRWMASASLDRSIKIWSLETWREQYMLSGHSIHDDGCQCVYSELGIATPRGDHGSEKARGERMRAGTKEAMGARLVADKRRPGRAAGHNFDVVTTHLKPLPEFTNLEELDQEKDDQDSNLAQAMYTSVMSTFQGPAKRMAASEKGGSSASDKENDGNPDVDEQRFSLSSSRMARRRRANERSRSPSPASGRRSQSPAGGRRSRSPAGAQRGRASPRTESPALSSRESALGGDELRASANSNMSSSGKQHHKAEVCSAVGNGTCPLKGHSTPVTHITFSNDSKMLMSTSGAFGFSDNTLKAWDFISGNCMYTLSGHYKTVSCCSFNFDSKKVLSASWDSTLRMWDIDTIMDSFIS</sequence>
<evidence type="ECO:0000256" key="15">
    <source>
        <dbReference type="PROSITE-ProRule" id="PRU00221"/>
    </source>
</evidence>
<feature type="region of interest" description="Disordered" evidence="16">
    <location>
        <begin position="780"/>
        <end position="875"/>
    </location>
</feature>
<feature type="compositionally biased region" description="Low complexity" evidence="16">
    <location>
        <begin position="830"/>
        <end position="842"/>
    </location>
</feature>
<evidence type="ECO:0000256" key="8">
    <source>
        <dbReference type="ARBA" id="ARBA00022614"/>
    </source>
</evidence>
<evidence type="ECO:0000313" key="18">
    <source>
        <dbReference type="Proteomes" id="UP001190700"/>
    </source>
</evidence>
<feature type="repeat" description="WD" evidence="15">
    <location>
        <begin position="489"/>
        <end position="530"/>
    </location>
</feature>
<feature type="repeat" description="WD" evidence="15">
    <location>
        <begin position="447"/>
        <end position="488"/>
    </location>
</feature>
<dbReference type="PROSITE" id="PS50294">
    <property type="entry name" value="WD_REPEATS_REGION"/>
    <property type="match status" value="5"/>
</dbReference>
<dbReference type="PANTHER" id="PTHR24113">
    <property type="entry name" value="RAN GTPASE-ACTIVATING PROTEIN 1"/>
    <property type="match status" value="1"/>
</dbReference>
<accession>A0AAE0GAI6</accession>
<dbReference type="GO" id="GO:0005930">
    <property type="term" value="C:axoneme"/>
    <property type="evidence" value="ECO:0007669"/>
    <property type="project" value="UniProtKB-SubCell"/>
</dbReference>
<keyword evidence="13" id="KW-0137">Centromere</keyword>
<dbReference type="GO" id="GO:0006260">
    <property type="term" value="P:DNA replication"/>
    <property type="evidence" value="ECO:0007669"/>
    <property type="project" value="UniProtKB-KW"/>
</dbReference>
<dbReference type="GO" id="GO:0048471">
    <property type="term" value="C:perinuclear region of cytoplasm"/>
    <property type="evidence" value="ECO:0007669"/>
    <property type="project" value="TreeGrafter"/>
</dbReference>
<comment type="subcellular location">
    <subcellularLocation>
        <location evidence="3">Chromosome</location>
        <location evidence="3">Centromere</location>
        <location evidence="3">Kinetochore</location>
    </subcellularLocation>
    <subcellularLocation>
        <location evidence="2">Chromosome</location>
        <location evidence="2">Telomere</location>
    </subcellularLocation>
    <subcellularLocation>
        <location evidence="1">Cytoplasm</location>
        <location evidence="1">Cytoskeleton</location>
        <location evidence="1">Cilium axoneme</location>
    </subcellularLocation>
</comment>
<feature type="repeat" description="WD" evidence="15">
    <location>
        <begin position="911"/>
        <end position="957"/>
    </location>
</feature>
<dbReference type="InterPro" id="IPR001611">
    <property type="entry name" value="Leu-rich_rpt"/>
</dbReference>
<dbReference type="CDD" id="cd00200">
    <property type="entry name" value="WD40"/>
    <property type="match status" value="1"/>
</dbReference>
<dbReference type="PROSITE" id="PS50082">
    <property type="entry name" value="WD_REPEATS_2"/>
    <property type="match status" value="7"/>
</dbReference>
<dbReference type="InterPro" id="IPR036322">
    <property type="entry name" value="WD40_repeat_dom_sf"/>
</dbReference>
<dbReference type="Gene3D" id="3.80.10.10">
    <property type="entry name" value="Ribonuclease Inhibitor"/>
    <property type="match status" value="4"/>
</dbReference>
<dbReference type="SUPFAM" id="SSF50978">
    <property type="entry name" value="WD40 repeat-like"/>
    <property type="match status" value="2"/>
</dbReference>
<dbReference type="GO" id="GO:0000781">
    <property type="term" value="C:chromosome, telomeric region"/>
    <property type="evidence" value="ECO:0007669"/>
    <property type="project" value="UniProtKB-SubCell"/>
</dbReference>
<dbReference type="PRINTS" id="PR00320">
    <property type="entry name" value="GPROTEINBRPT"/>
</dbReference>
<keyword evidence="7 15" id="KW-0853">WD repeat</keyword>
<evidence type="ECO:0000256" key="3">
    <source>
        <dbReference type="ARBA" id="ARBA00004629"/>
    </source>
</evidence>
<evidence type="ECO:0000256" key="6">
    <source>
        <dbReference type="ARBA" id="ARBA00022468"/>
    </source>
</evidence>
<evidence type="ECO:0000256" key="7">
    <source>
        <dbReference type="ARBA" id="ARBA00022574"/>
    </source>
</evidence>
<evidence type="ECO:0000256" key="1">
    <source>
        <dbReference type="ARBA" id="ARBA00004430"/>
    </source>
</evidence>
<dbReference type="InterPro" id="IPR015943">
    <property type="entry name" value="WD40/YVTN_repeat-like_dom_sf"/>
</dbReference>
<dbReference type="Pfam" id="PF00400">
    <property type="entry name" value="WD40"/>
    <property type="match status" value="7"/>
</dbReference>
<dbReference type="InterPro" id="IPR019775">
    <property type="entry name" value="WD40_repeat_CS"/>
</dbReference>
<dbReference type="Proteomes" id="UP001190700">
    <property type="component" value="Unassembled WGS sequence"/>
</dbReference>
<dbReference type="GO" id="GO:0005096">
    <property type="term" value="F:GTPase activator activity"/>
    <property type="evidence" value="ECO:0007669"/>
    <property type="project" value="InterPro"/>
</dbReference>
<gene>
    <name evidence="17" type="ORF">CYMTET_17331</name>
</gene>
<dbReference type="GO" id="GO:0000776">
    <property type="term" value="C:kinetochore"/>
    <property type="evidence" value="ECO:0007669"/>
    <property type="project" value="UniProtKB-KW"/>
</dbReference>
<keyword evidence="10" id="KW-0677">Repeat</keyword>
<dbReference type="AlphaFoldDB" id="A0AAE0GAI6"/>
<dbReference type="GO" id="GO:0005829">
    <property type="term" value="C:cytosol"/>
    <property type="evidence" value="ECO:0007669"/>
    <property type="project" value="TreeGrafter"/>
</dbReference>
<keyword evidence="18" id="KW-1185">Reference proteome</keyword>
<feature type="repeat" description="WD" evidence="15">
    <location>
        <begin position="531"/>
        <end position="572"/>
    </location>
</feature>
<evidence type="ECO:0000256" key="11">
    <source>
        <dbReference type="ARBA" id="ARBA00022838"/>
    </source>
</evidence>
<feature type="repeat" description="WD" evidence="15">
    <location>
        <begin position="631"/>
        <end position="672"/>
    </location>
</feature>
<dbReference type="GO" id="GO:0006913">
    <property type="term" value="P:nucleocytoplasmic transport"/>
    <property type="evidence" value="ECO:0007669"/>
    <property type="project" value="TreeGrafter"/>
</dbReference>
<name>A0AAE0GAI6_9CHLO</name>
<dbReference type="InterPro" id="IPR020472">
    <property type="entry name" value="WD40_PAC1"/>
</dbReference>
<keyword evidence="12" id="KW-0779">Telomere</keyword>
<dbReference type="SMART" id="SM00320">
    <property type="entry name" value="WD40"/>
    <property type="match status" value="7"/>
</dbReference>
<feature type="compositionally biased region" description="Basic and acidic residues" evidence="16">
    <location>
        <begin position="696"/>
        <end position="713"/>
    </location>
</feature>
<evidence type="ECO:0000256" key="10">
    <source>
        <dbReference type="ARBA" id="ARBA00022737"/>
    </source>
</evidence>
<keyword evidence="11" id="KW-0995">Kinetochore</keyword>
<proteinExistence type="inferred from homology"/>
<evidence type="ECO:0000256" key="4">
    <source>
        <dbReference type="ARBA" id="ARBA00007545"/>
    </source>
</evidence>
<evidence type="ECO:0000256" key="5">
    <source>
        <dbReference type="ARBA" id="ARBA00015536"/>
    </source>
</evidence>
<feature type="repeat" description="WD" evidence="15">
    <location>
        <begin position="589"/>
        <end position="630"/>
    </location>
</feature>
<feature type="compositionally biased region" description="Polar residues" evidence="16">
    <location>
        <begin position="862"/>
        <end position="872"/>
    </location>
</feature>
<evidence type="ECO:0000256" key="13">
    <source>
        <dbReference type="ARBA" id="ARBA00023328"/>
    </source>
</evidence>